<dbReference type="InterPro" id="IPR019403">
    <property type="entry name" value="Mediator_Med19_met"/>
</dbReference>
<comment type="function">
    <text evidence="6">Component of the Mediator complex, a coactivator involved in the regulated transcription of nearly all RNA polymerase II-dependent genes. Mediator functions as a bridge to convey information from gene-specific regulatory proteins to the basal RNA polymerase II transcription machinery. Mediator is recruited to promoters by direct interactions with regulatory proteins and serves as a scaffold for the assembly of a functional preinitiation complex with RNA polymerase II and the general transcription factors.</text>
</comment>
<keyword evidence="4 6" id="KW-0804">Transcription</keyword>
<evidence type="ECO:0000256" key="2">
    <source>
        <dbReference type="ARBA" id="ARBA00009259"/>
    </source>
</evidence>
<feature type="compositionally biased region" description="Basic residues" evidence="7">
    <location>
        <begin position="165"/>
        <end position="176"/>
    </location>
</feature>
<organism evidence="8">
    <name type="scientific">Moina brachiata</name>
    <dbReference type="NCBI Taxonomy" id="675436"/>
    <lineage>
        <taxon>Eukaryota</taxon>
        <taxon>Metazoa</taxon>
        <taxon>Ecdysozoa</taxon>
        <taxon>Arthropoda</taxon>
        <taxon>Crustacea</taxon>
        <taxon>Branchiopoda</taxon>
        <taxon>Diplostraca</taxon>
        <taxon>Cladocera</taxon>
        <taxon>Anomopoda</taxon>
        <taxon>Moinidae</taxon>
        <taxon>Moina</taxon>
    </lineage>
</organism>
<dbReference type="GO" id="GO:0045944">
    <property type="term" value="P:positive regulation of transcription by RNA polymerase II"/>
    <property type="evidence" value="ECO:0007669"/>
    <property type="project" value="TreeGrafter"/>
</dbReference>
<dbReference type="Pfam" id="PF10278">
    <property type="entry name" value="Med19"/>
    <property type="match status" value="1"/>
</dbReference>
<evidence type="ECO:0000256" key="1">
    <source>
        <dbReference type="ARBA" id="ARBA00004123"/>
    </source>
</evidence>
<dbReference type="EMBL" id="LR023640">
    <property type="protein sequence ID" value="SVE93259.1"/>
    <property type="molecule type" value="mRNA"/>
</dbReference>
<feature type="compositionally biased region" description="Polar residues" evidence="7">
    <location>
        <begin position="246"/>
        <end position="258"/>
    </location>
</feature>
<evidence type="ECO:0000313" key="8">
    <source>
        <dbReference type="EMBL" id="SVE93259.1"/>
    </source>
</evidence>
<feature type="region of interest" description="Disordered" evidence="7">
    <location>
        <begin position="11"/>
        <end position="44"/>
    </location>
</feature>
<proteinExistence type="evidence at transcript level"/>
<keyword evidence="5 6" id="KW-0539">Nucleus</keyword>
<sequence>MSESFTIQVADSLRRFEPNSPRSSPRGNRSPVVPRQDSSGTLKTTISLGKTPTIVHTGPFYLHKELPGDAELSGATNLMAHYNLEHSYNKFCGKKFKDSLSSFLPSLPGVIDTPGHSDNSSLRSIIEKPPIGGKELIPLNTGQLSGFRLHPGPLPEQYQVTSQSPKKKQKHKKHKKSELTMTDVGLGGIPAPLAGPPSEPGTGSGAESYEKKHKKQKRHEDEKDRKKKKKEKKKKKQKHSPEHPGSASSMGGNPSAGSMPSLPLL</sequence>
<comment type="subcellular location">
    <subcellularLocation>
        <location evidence="1 6">Nucleus</location>
    </subcellularLocation>
</comment>
<gene>
    <name evidence="8" type="primary">EOG090X0DK3</name>
    <name evidence="6" type="synonym">MED19</name>
</gene>
<dbReference type="GO" id="GO:0003712">
    <property type="term" value="F:transcription coregulator activity"/>
    <property type="evidence" value="ECO:0007669"/>
    <property type="project" value="InterPro"/>
</dbReference>
<comment type="subunit">
    <text evidence="6">Component of the Mediator complex.</text>
</comment>
<evidence type="ECO:0000256" key="4">
    <source>
        <dbReference type="ARBA" id="ARBA00023163"/>
    </source>
</evidence>
<reference evidence="8" key="1">
    <citation type="submission" date="2018-08" db="EMBL/GenBank/DDBJ databases">
        <authorList>
            <person name="Cornetti L."/>
        </authorList>
    </citation>
    <scope>NUCLEOTIDE SEQUENCE</scope>
    <source>
        <strain evidence="8">DE-FRO-2-1</strain>
    </source>
</reference>
<feature type="region of interest" description="Disordered" evidence="7">
    <location>
        <begin position="143"/>
        <end position="265"/>
    </location>
</feature>
<keyword evidence="6" id="KW-0010">Activator</keyword>
<evidence type="ECO:0000256" key="6">
    <source>
        <dbReference type="RuleBase" id="RU364151"/>
    </source>
</evidence>
<name>A0A4Y7NJ49_9CRUS</name>
<dbReference type="PANTHER" id="PTHR22536">
    <property type="entry name" value="LUNG CANCER METASTASIS-RELATED LCMR1 PROTEIN"/>
    <property type="match status" value="1"/>
</dbReference>
<evidence type="ECO:0000256" key="3">
    <source>
        <dbReference type="ARBA" id="ARBA00023015"/>
    </source>
</evidence>
<evidence type="ECO:0000256" key="7">
    <source>
        <dbReference type="SAM" id="MobiDB-lite"/>
    </source>
</evidence>
<evidence type="ECO:0000256" key="5">
    <source>
        <dbReference type="ARBA" id="ARBA00023242"/>
    </source>
</evidence>
<feature type="compositionally biased region" description="Low complexity" evidence="7">
    <location>
        <begin position="18"/>
        <end position="35"/>
    </location>
</feature>
<dbReference type="GO" id="GO:0016592">
    <property type="term" value="C:mediator complex"/>
    <property type="evidence" value="ECO:0007669"/>
    <property type="project" value="InterPro"/>
</dbReference>
<accession>A0A4Y7NJ49</accession>
<dbReference type="PANTHER" id="PTHR22536:SF1">
    <property type="entry name" value="MEDIATOR OF RNA POLYMERASE II TRANSCRIPTION SUBUNIT 19"/>
    <property type="match status" value="1"/>
</dbReference>
<feature type="compositionally biased region" description="Basic residues" evidence="7">
    <location>
        <begin position="225"/>
        <end position="238"/>
    </location>
</feature>
<dbReference type="AlphaFoldDB" id="A0A4Y7NJ49"/>
<keyword evidence="3 6" id="KW-0805">Transcription regulation</keyword>
<protein>
    <recommendedName>
        <fullName evidence="6">Mediator of RNA polymerase II transcription subunit 19</fullName>
    </recommendedName>
    <alternativeName>
        <fullName evidence="6">Mediator complex subunit 19</fullName>
    </alternativeName>
</protein>
<comment type="similarity">
    <text evidence="2 6">Belongs to the Mediator complex subunit 19 family.</text>
</comment>